<dbReference type="EMBL" id="LHQS01000001">
    <property type="protein sequence ID" value="RXE57063.1"/>
    <property type="molecule type" value="Genomic_DNA"/>
</dbReference>
<sequence>MHGDELSGEITIAWGRSPHREGEYFLAIRSARQSCRYVGRADAILALAAPALNRIPWGAGEIRLPE</sequence>
<dbReference type="AlphaFoldDB" id="A0A498H2P0"/>
<name>A0A498H2P0_9EURY</name>
<evidence type="ECO:0000313" key="2">
    <source>
        <dbReference type="Proteomes" id="UP000290932"/>
    </source>
</evidence>
<dbReference type="RefSeq" id="WP_128692819.1">
    <property type="nucleotide sequence ID" value="NZ_LHQS01000001.1"/>
</dbReference>
<protein>
    <submittedName>
        <fullName evidence="1">Uncharacterized protein</fullName>
    </submittedName>
</protein>
<comment type="caution">
    <text evidence="1">The sequence shown here is derived from an EMBL/GenBank/DDBJ whole genome shotgun (WGS) entry which is preliminary data.</text>
</comment>
<reference evidence="1 2" key="1">
    <citation type="journal article" date="2015" name="Int. J. Syst. Evol. Microbiol.">
        <title>Methanoculleus taiwanensis sp. nov., a methanogen isolated from deep marine sediment at the deformation front area near Taiwan.</title>
        <authorList>
            <person name="Weng C.Y."/>
            <person name="Chen S.C."/>
            <person name="Lai M.C."/>
            <person name="Wu S.Y."/>
            <person name="Lin S."/>
            <person name="Yang T.F."/>
            <person name="Chen P.C."/>
        </authorList>
    </citation>
    <scope>NUCLEOTIDE SEQUENCE [LARGE SCALE GENOMIC DNA]</scope>
    <source>
        <strain evidence="1 2">CYW4</strain>
    </source>
</reference>
<proteinExistence type="predicted"/>
<evidence type="ECO:0000313" key="1">
    <source>
        <dbReference type="EMBL" id="RXE57063.1"/>
    </source>
</evidence>
<gene>
    <name evidence="1" type="ORF">ABH15_02725</name>
</gene>
<accession>A0A498H2P0</accession>
<keyword evidence="2" id="KW-1185">Reference proteome</keyword>
<organism evidence="1 2">
    <name type="scientific">Methanoculleus taiwanensis</name>
    <dbReference type="NCBI Taxonomy" id="1550565"/>
    <lineage>
        <taxon>Archaea</taxon>
        <taxon>Methanobacteriati</taxon>
        <taxon>Methanobacteriota</taxon>
        <taxon>Stenosarchaea group</taxon>
        <taxon>Methanomicrobia</taxon>
        <taxon>Methanomicrobiales</taxon>
        <taxon>Methanomicrobiaceae</taxon>
        <taxon>Methanoculleus</taxon>
    </lineage>
</organism>
<dbReference type="Proteomes" id="UP000290932">
    <property type="component" value="Unassembled WGS sequence"/>
</dbReference>